<evidence type="ECO:0000313" key="2">
    <source>
        <dbReference type="Proteomes" id="UP000187203"/>
    </source>
</evidence>
<evidence type="ECO:0000313" key="1">
    <source>
        <dbReference type="EMBL" id="OMO52276.1"/>
    </source>
</evidence>
<gene>
    <name evidence="1" type="ORF">COLO4_37319</name>
</gene>
<dbReference type="Proteomes" id="UP000187203">
    <property type="component" value="Unassembled WGS sequence"/>
</dbReference>
<dbReference type="EMBL" id="AWUE01023877">
    <property type="protein sequence ID" value="OMO52276.1"/>
    <property type="molecule type" value="Genomic_DNA"/>
</dbReference>
<accession>A0A1R3G2G9</accession>
<organism evidence="1 2">
    <name type="scientific">Corchorus olitorius</name>
    <dbReference type="NCBI Taxonomy" id="93759"/>
    <lineage>
        <taxon>Eukaryota</taxon>
        <taxon>Viridiplantae</taxon>
        <taxon>Streptophyta</taxon>
        <taxon>Embryophyta</taxon>
        <taxon>Tracheophyta</taxon>
        <taxon>Spermatophyta</taxon>
        <taxon>Magnoliopsida</taxon>
        <taxon>eudicotyledons</taxon>
        <taxon>Gunneridae</taxon>
        <taxon>Pentapetalae</taxon>
        <taxon>rosids</taxon>
        <taxon>malvids</taxon>
        <taxon>Malvales</taxon>
        <taxon>Malvaceae</taxon>
        <taxon>Grewioideae</taxon>
        <taxon>Apeibeae</taxon>
        <taxon>Corchorus</taxon>
    </lineage>
</organism>
<keyword evidence="2" id="KW-1185">Reference proteome</keyword>
<name>A0A1R3G2G9_9ROSI</name>
<protein>
    <submittedName>
        <fullName evidence="1">Sulfate/bicarbonate/oxalate exchanger and transporter sat-1</fullName>
    </submittedName>
</protein>
<reference evidence="2" key="1">
    <citation type="submission" date="2013-09" db="EMBL/GenBank/DDBJ databases">
        <title>Corchorus olitorius genome sequencing.</title>
        <authorList>
            <person name="Alam M."/>
            <person name="Haque M.S."/>
            <person name="Islam M.S."/>
            <person name="Emdad E.M."/>
            <person name="Islam M.M."/>
            <person name="Ahmed B."/>
            <person name="Halim A."/>
            <person name="Hossen Q.M.M."/>
            <person name="Hossain M.Z."/>
            <person name="Ahmed R."/>
            <person name="Khan M.M."/>
            <person name="Islam R."/>
            <person name="Rashid M.M."/>
            <person name="Khan S.A."/>
            <person name="Rahman M.S."/>
            <person name="Alam M."/>
            <person name="Yahiya A.S."/>
            <person name="Khan M.S."/>
            <person name="Azam M.S."/>
            <person name="Haque T."/>
            <person name="Lashkar M.Z.H."/>
            <person name="Akhand A.I."/>
            <person name="Morshed G."/>
            <person name="Roy S."/>
            <person name="Uddin K.S."/>
            <person name="Rabeya T."/>
            <person name="Hossain A.S."/>
            <person name="Chowdhury A."/>
            <person name="Snigdha A.R."/>
            <person name="Mortoza M.S."/>
            <person name="Matin S.A."/>
            <person name="Hoque S.M.E."/>
            <person name="Islam M.K."/>
            <person name="Roy D.K."/>
            <person name="Haider R."/>
            <person name="Moosa M.M."/>
            <person name="Elias S.M."/>
            <person name="Hasan A.M."/>
            <person name="Jahan S."/>
            <person name="Shafiuddin M."/>
            <person name="Mahmood N."/>
            <person name="Shommy N.S."/>
        </authorList>
    </citation>
    <scope>NUCLEOTIDE SEQUENCE [LARGE SCALE GENOMIC DNA]</scope>
    <source>
        <strain evidence="2">cv. O-4</strain>
    </source>
</reference>
<dbReference type="AlphaFoldDB" id="A0A1R3G2G9"/>
<sequence length="200" mass="22818">MIIQILLLVNDHSKSYRTLWIYDATSNVWDHQYVFCRYDSPPDYTFPVNDLDLLHSNSNSNTSFVINGGVDYAREALLLPLGLMNVFKGFLPPMPNAEKLGIEDPRYPCSWHLLSLRDKKLCVLLVFSYPLCDDQDVGTTYKTFVGFGTFDLVQPTSTSSQQKPWQYKIGELNKIKFTDIAIGWEFLLPCATIVPCTKCT</sequence>
<proteinExistence type="predicted"/>
<comment type="caution">
    <text evidence="1">The sequence shown here is derived from an EMBL/GenBank/DDBJ whole genome shotgun (WGS) entry which is preliminary data.</text>
</comment>